<dbReference type="OMA" id="RAFIHPK"/>
<keyword evidence="2" id="KW-0472">Membrane</keyword>
<feature type="non-terminal residue" evidence="3">
    <location>
        <position position="1"/>
    </location>
</feature>
<organism evidence="3 4">
    <name type="scientific">Taxus chinensis</name>
    <name type="common">Chinese yew</name>
    <name type="synonym">Taxus wallichiana var. chinensis</name>
    <dbReference type="NCBI Taxonomy" id="29808"/>
    <lineage>
        <taxon>Eukaryota</taxon>
        <taxon>Viridiplantae</taxon>
        <taxon>Streptophyta</taxon>
        <taxon>Embryophyta</taxon>
        <taxon>Tracheophyta</taxon>
        <taxon>Spermatophyta</taxon>
        <taxon>Pinopsida</taxon>
        <taxon>Pinidae</taxon>
        <taxon>Conifers II</taxon>
        <taxon>Cupressales</taxon>
        <taxon>Taxaceae</taxon>
        <taxon>Taxus</taxon>
    </lineage>
</organism>
<evidence type="ECO:0000313" key="3">
    <source>
        <dbReference type="EMBL" id="KAH9300451.1"/>
    </source>
</evidence>
<dbReference type="InterPro" id="IPR010605">
    <property type="entry name" value="DUF1191"/>
</dbReference>
<sequence length="318" mass="34972">SASLYSGSSDRPEAFNSQRSLDTVLQKYAFRAFIHPKTGIIYNAQVPKNMSGIQVLAVRLRSGSLRSRGMVYKEFDIPSGVVVEPYIERLVLVYQNLGNRSSHYYINLGTNWGLKLVTPVLGLLAYDNSSDVSSSGNLQEAHILATKKPIKIRFSGVSFPRRLAVAPLCILFYLNGTVSVSNMSSSYVCTTYYQGHFSLAIQSLAPTPSGSIVSGFSPPPWSKKDPNSIPYETTSSEKHESNAWKFALGSLTGGSVVLGVTGMLGFFLHRHRQKSMITRMEHRADQEEPLQTALIGHSRAPTAPGLRTQPKLENENIT</sequence>
<feature type="transmembrane region" description="Helical" evidence="2">
    <location>
        <begin position="246"/>
        <end position="268"/>
    </location>
</feature>
<name>A0AA38CIY2_TAXCH</name>
<keyword evidence="2" id="KW-1133">Transmembrane helix</keyword>
<dbReference type="Pfam" id="PF06697">
    <property type="entry name" value="DUF1191"/>
    <property type="match status" value="1"/>
</dbReference>
<dbReference type="AlphaFoldDB" id="A0AA38CIY2"/>
<keyword evidence="2" id="KW-0812">Transmembrane</keyword>
<keyword evidence="4" id="KW-1185">Reference proteome</keyword>
<evidence type="ECO:0000256" key="2">
    <source>
        <dbReference type="SAM" id="Phobius"/>
    </source>
</evidence>
<comment type="caution">
    <text evidence="3">The sequence shown here is derived from an EMBL/GenBank/DDBJ whole genome shotgun (WGS) entry which is preliminary data.</text>
</comment>
<proteinExistence type="predicted"/>
<dbReference type="PANTHER" id="PTHR33512">
    <property type="entry name" value="PROTEIN, PUTATIVE (DUF1191)-RELATED"/>
    <property type="match status" value="1"/>
</dbReference>
<accession>A0AA38CIY2</accession>
<gene>
    <name evidence="3" type="ORF">KI387_012034</name>
</gene>
<dbReference type="PANTHER" id="PTHR33512:SF14">
    <property type="entry name" value="EXPRESSED PROTEIN"/>
    <property type="match status" value="1"/>
</dbReference>
<reference evidence="3 4" key="1">
    <citation type="journal article" date="2021" name="Nat. Plants">
        <title>The Taxus genome provides insights into paclitaxel biosynthesis.</title>
        <authorList>
            <person name="Xiong X."/>
            <person name="Gou J."/>
            <person name="Liao Q."/>
            <person name="Li Y."/>
            <person name="Zhou Q."/>
            <person name="Bi G."/>
            <person name="Li C."/>
            <person name="Du R."/>
            <person name="Wang X."/>
            <person name="Sun T."/>
            <person name="Guo L."/>
            <person name="Liang H."/>
            <person name="Lu P."/>
            <person name="Wu Y."/>
            <person name="Zhang Z."/>
            <person name="Ro D.K."/>
            <person name="Shang Y."/>
            <person name="Huang S."/>
            <person name="Yan J."/>
        </authorList>
    </citation>
    <scope>NUCLEOTIDE SEQUENCE [LARGE SCALE GENOMIC DNA]</scope>
    <source>
        <strain evidence="3">Ta-2019</strain>
    </source>
</reference>
<protein>
    <submittedName>
        <fullName evidence="3">Uncharacterized protein</fullName>
    </submittedName>
</protein>
<dbReference type="EMBL" id="JAHRHJ020000009">
    <property type="protein sequence ID" value="KAH9300451.1"/>
    <property type="molecule type" value="Genomic_DNA"/>
</dbReference>
<evidence type="ECO:0000256" key="1">
    <source>
        <dbReference type="SAM" id="MobiDB-lite"/>
    </source>
</evidence>
<dbReference type="Proteomes" id="UP000824469">
    <property type="component" value="Unassembled WGS sequence"/>
</dbReference>
<dbReference type="GO" id="GO:0016020">
    <property type="term" value="C:membrane"/>
    <property type="evidence" value="ECO:0007669"/>
    <property type="project" value="TreeGrafter"/>
</dbReference>
<feature type="region of interest" description="Disordered" evidence="1">
    <location>
        <begin position="293"/>
        <end position="318"/>
    </location>
</feature>
<evidence type="ECO:0000313" key="4">
    <source>
        <dbReference type="Proteomes" id="UP000824469"/>
    </source>
</evidence>
<feature type="region of interest" description="Disordered" evidence="1">
    <location>
        <begin position="216"/>
        <end position="236"/>
    </location>
</feature>